<dbReference type="Gene3D" id="3.90.226.10">
    <property type="entry name" value="2-enoyl-CoA Hydratase, Chain A, domain 1"/>
    <property type="match status" value="1"/>
</dbReference>
<evidence type="ECO:0000313" key="4">
    <source>
        <dbReference type="Proteomes" id="UP000440125"/>
    </source>
</evidence>
<comment type="caution">
    <text evidence="3">The sequence shown here is derived from an EMBL/GenBank/DDBJ whole genome shotgun (WGS) entry which is preliminary data.</text>
</comment>
<accession>A0A6A9QEV4</accession>
<organism evidence="3 4">
    <name type="scientific">Acidianus infernus</name>
    <dbReference type="NCBI Taxonomy" id="12915"/>
    <lineage>
        <taxon>Archaea</taxon>
        <taxon>Thermoproteota</taxon>
        <taxon>Thermoprotei</taxon>
        <taxon>Sulfolobales</taxon>
        <taxon>Sulfolobaceae</taxon>
        <taxon>Acidianus</taxon>
    </lineage>
</organism>
<dbReference type="EMBL" id="WFIY01000004">
    <property type="protein sequence ID" value="MUM65822.1"/>
    <property type="molecule type" value="Genomic_DNA"/>
</dbReference>
<evidence type="ECO:0000313" key="3">
    <source>
        <dbReference type="EMBL" id="MUM65822.1"/>
    </source>
</evidence>
<reference evidence="3 4" key="1">
    <citation type="submission" date="2019-10" db="EMBL/GenBank/DDBJ databases">
        <title>Genome Sequences from Six Type Strain Members of the Archaeal Family Sulfolobaceae: Acidianus ambivalens, Acidianus infernus, Metallosphaera prunae, Stygiolobus azoricus, Sulfolobus metallicus, and Sulfurisphaera ohwakuensis.</title>
        <authorList>
            <person name="Counts J.A."/>
            <person name="Kelly R.M."/>
        </authorList>
    </citation>
    <scope>NUCLEOTIDE SEQUENCE [LARGE SCALE GENOMIC DNA]</scope>
    <source>
        <strain evidence="3 4">DSM 3191</strain>
    </source>
</reference>
<dbReference type="RefSeq" id="WP_155864232.1">
    <property type="nucleotide sequence ID" value="NZ_WFIY01000004.1"/>
</dbReference>
<dbReference type="InterPro" id="IPR001753">
    <property type="entry name" value="Enoyl-CoA_hydra/iso"/>
</dbReference>
<dbReference type="Pfam" id="PF00378">
    <property type="entry name" value="ECH_1"/>
    <property type="match status" value="1"/>
</dbReference>
<dbReference type="OrthoDB" id="27846at2157"/>
<dbReference type="GO" id="GO:0006635">
    <property type="term" value="P:fatty acid beta-oxidation"/>
    <property type="evidence" value="ECO:0007669"/>
    <property type="project" value="TreeGrafter"/>
</dbReference>
<dbReference type="Proteomes" id="UP000440125">
    <property type="component" value="Unassembled WGS sequence"/>
</dbReference>
<evidence type="ECO:0000256" key="2">
    <source>
        <dbReference type="RuleBase" id="RU003707"/>
    </source>
</evidence>
<name>A0A6A9QEV4_ACIIN</name>
<keyword evidence="4" id="KW-1185">Reference proteome</keyword>
<sequence length="245" mass="27108">MTKVIYKNEGLLSWIIFNREEKLNALDMESWAELRDSLRKADEDPSTAIIITGKGRAFSAGDDIYAMEGLSNADEAEKFFNTLYSAIKALIEVKKPVIALVNGLAYGGGCEILLLSDIVISSEDAVFSISEGKLGLIPPMACAIGYKALGRRITRLLLTAEAITAKEAKEIGLVDYVVPKEKIMEELDKVVKMISQLDLNSIRSMKAWTRADLKMIEKAVKELSLLCLTSPAKDRMREFVSKHTS</sequence>
<evidence type="ECO:0000256" key="1">
    <source>
        <dbReference type="ARBA" id="ARBA00005254"/>
    </source>
</evidence>
<dbReference type="AlphaFoldDB" id="A0A6A9QEV4"/>
<dbReference type="PANTHER" id="PTHR11941:SF54">
    <property type="entry name" value="ENOYL-COA HYDRATASE, MITOCHONDRIAL"/>
    <property type="match status" value="1"/>
</dbReference>
<dbReference type="PANTHER" id="PTHR11941">
    <property type="entry name" value="ENOYL-COA HYDRATASE-RELATED"/>
    <property type="match status" value="1"/>
</dbReference>
<comment type="similarity">
    <text evidence="1 2">Belongs to the enoyl-CoA hydratase/isomerase family.</text>
</comment>
<proteinExistence type="inferred from homology"/>
<dbReference type="SUPFAM" id="SSF52096">
    <property type="entry name" value="ClpP/crotonase"/>
    <property type="match status" value="1"/>
</dbReference>
<dbReference type="CDD" id="cd06558">
    <property type="entry name" value="crotonase-like"/>
    <property type="match status" value="1"/>
</dbReference>
<keyword evidence="3" id="KW-0413">Isomerase</keyword>
<dbReference type="InterPro" id="IPR018376">
    <property type="entry name" value="Enoyl-CoA_hyd/isom_CS"/>
</dbReference>
<protein>
    <submittedName>
        <fullName evidence="3">Enoyl-CoA hydratase/isomerase family protein</fullName>
    </submittedName>
</protein>
<gene>
    <name evidence="3" type="ORF">D1867_11370</name>
</gene>
<dbReference type="PROSITE" id="PS00166">
    <property type="entry name" value="ENOYL_COA_HYDRATASE"/>
    <property type="match status" value="1"/>
</dbReference>
<dbReference type="GO" id="GO:0016853">
    <property type="term" value="F:isomerase activity"/>
    <property type="evidence" value="ECO:0007669"/>
    <property type="project" value="UniProtKB-KW"/>
</dbReference>
<dbReference type="InterPro" id="IPR029045">
    <property type="entry name" value="ClpP/crotonase-like_dom_sf"/>
</dbReference>